<feature type="compositionally biased region" description="Basic residues" evidence="9">
    <location>
        <begin position="222"/>
        <end position="240"/>
    </location>
</feature>
<comment type="similarity">
    <text evidence="2 8">Belongs to the Wnt family.</text>
</comment>
<evidence type="ECO:0000313" key="11">
    <source>
        <dbReference type="WBParaSite" id="maker-unitig_43139-snap-gene-0.2-mRNA-1"/>
    </source>
</evidence>
<proteinExistence type="inferred from homology"/>
<feature type="region of interest" description="Disordered" evidence="9">
    <location>
        <begin position="70"/>
        <end position="89"/>
    </location>
</feature>
<evidence type="ECO:0000256" key="3">
    <source>
        <dbReference type="ARBA" id="ARBA00022473"/>
    </source>
</evidence>
<keyword evidence="10" id="KW-1185">Reference proteome</keyword>
<sequence length="373" mass="40401">AIPRASFVWAITVSKAVEELPGLECRCFSRRAGSGGGSGRGGRSRRSPADVAAEPSRSAAELRSLDPQTIGEKYGQAGHPHPATTTSAWRAGGSANFRRQPAAAIEQAGFRELLNFHNRRVGHLVARKSQTQICNCLGISGSCTKRFCIRGLTRSSGHIERKPARPVPALRLRPAAADLSGQRTDITDIIEEAGRSALAPSRGGRRRRQLRLLNFDLGTGRSHRVKKRPAGLLGRARRTSASRAGRTDSTECPGAHLQQQSGLERAGLLRPPVLRLEPPLGLVQQPSMLYNPIRVHCERCVKVKEMHRCRRHPGCCVATTPKASCFSNLAAQRQHAKPTSVNCKSVKAGRRLGGLACFELARRQGSVTHGELS</sequence>
<evidence type="ECO:0000256" key="7">
    <source>
        <dbReference type="ARBA" id="ARBA00023157"/>
    </source>
</evidence>
<evidence type="ECO:0000256" key="5">
    <source>
        <dbReference type="ARBA" id="ARBA00022530"/>
    </source>
</evidence>
<evidence type="ECO:0000256" key="1">
    <source>
        <dbReference type="ARBA" id="ARBA00004498"/>
    </source>
</evidence>
<dbReference type="Pfam" id="PF00110">
    <property type="entry name" value="wnt"/>
    <property type="match status" value="1"/>
</dbReference>
<evidence type="ECO:0000256" key="9">
    <source>
        <dbReference type="SAM" id="MobiDB-lite"/>
    </source>
</evidence>
<evidence type="ECO:0000256" key="4">
    <source>
        <dbReference type="ARBA" id="ARBA00022525"/>
    </source>
</evidence>
<dbReference type="Proteomes" id="UP000095280">
    <property type="component" value="Unplaced"/>
</dbReference>
<evidence type="ECO:0000256" key="2">
    <source>
        <dbReference type="ARBA" id="ARBA00005683"/>
    </source>
</evidence>
<feature type="region of interest" description="Disordered" evidence="9">
    <location>
        <begin position="222"/>
        <end position="257"/>
    </location>
</feature>
<evidence type="ECO:0000313" key="10">
    <source>
        <dbReference type="Proteomes" id="UP000095280"/>
    </source>
</evidence>
<protein>
    <recommendedName>
        <fullName evidence="8">Protein Wnt</fullName>
    </recommendedName>
</protein>
<keyword evidence="4" id="KW-0964">Secreted</keyword>
<dbReference type="InterPro" id="IPR005817">
    <property type="entry name" value="Wnt"/>
</dbReference>
<dbReference type="AlphaFoldDB" id="A0A1I8FPE1"/>
<keyword evidence="6 8" id="KW-0879">Wnt signaling pathway</keyword>
<name>A0A1I8FPE1_9PLAT</name>
<feature type="region of interest" description="Disordered" evidence="9">
    <location>
        <begin position="31"/>
        <end position="65"/>
    </location>
</feature>
<dbReference type="GO" id="GO:0005102">
    <property type="term" value="F:signaling receptor binding"/>
    <property type="evidence" value="ECO:0007669"/>
    <property type="project" value="InterPro"/>
</dbReference>
<reference evidence="11" key="1">
    <citation type="submission" date="2016-11" db="UniProtKB">
        <authorList>
            <consortium name="WormBaseParasite"/>
        </authorList>
    </citation>
    <scope>IDENTIFICATION</scope>
</reference>
<accession>A0A1I8FPE1</accession>
<dbReference type="GO" id="GO:0005576">
    <property type="term" value="C:extracellular region"/>
    <property type="evidence" value="ECO:0007669"/>
    <property type="project" value="InterPro"/>
</dbReference>
<organism evidence="10 11">
    <name type="scientific">Macrostomum lignano</name>
    <dbReference type="NCBI Taxonomy" id="282301"/>
    <lineage>
        <taxon>Eukaryota</taxon>
        <taxon>Metazoa</taxon>
        <taxon>Spiralia</taxon>
        <taxon>Lophotrochozoa</taxon>
        <taxon>Platyhelminthes</taxon>
        <taxon>Rhabditophora</taxon>
        <taxon>Macrostomorpha</taxon>
        <taxon>Macrostomida</taxon>
        <taxon>Macrostomidae</taxon>
        <taxon>Macrostomum</taxon>
    </lineage>
</organism>
<dbReference type="GO" id="GO:0016055">
    <property type="term" value="P:Wnt signaling pathway"/>
    <property type="evidence" value="ECO:0007669"/>
    <property type="project" value="UniProtKB-KW"/>
</dbReference>
<keyword evidence="3 8" id="KW-0217">Developmental protein</keyword>
<keyword evidence="7" id="KW-1015">Disulfide bond</keyword>
<evidence type="ECO:0000256" key="6">
    <source>
        <dbReference type="ARBA" id="ARBA00022687"/>
    </source>
</evidence>
<evidence type="ECO:0000256" key="8">
    <source>
        <dbReference type="RuleBase" id="RU003500"/>
    </source>
</evidence>
<comment type="function">
    <text evidence="8">Ligand for members of the frizzled family of seven transmembrane receptors.</text>
</comment>
<keyword evidence="5" id="KW-0272">Extracellular matrix</keyword>
<comment type="subcellular location">
    <subcellularLocation>
        <location evidence="1 8">Secreted</location>
        <location evidence="1 8">Extracellular space</location>
        <location evidence="1 8">Extracellular matrix</location>
    </subcellularLocation>
</comment>
<dbReference type="WBParaSite" id="maker-unitig_43139-snap-gene-0.2-mRNA-1">
    <property type="protein sequence ID" value="maker-unitig_43139-snap-gene-0.2-mRNA-1"/>
    <property type="gene ID" value="maker-unitig_43139-snap-gene-0.2"/>
</dbReference>